<name>A0A9P3PVE4_LYOSH</name>
<dbReference type="InterPro" id="IPR001810">
    <property type="entry name" value="F-box_dom"/>
</dbReference>
<dbReference type="OrthoDB" id="2864005at2759"/>
<gene>
    <name evidence="2" type="ORF">LshimejAT787_1401540</name>
</gene>
<keyword evidence="3" id="KW-1185">Reference proteome</keyword>
<dbReference type="InterPro" id="IPR036047">
    <property type="entry name" value="F-box-like_dom_sf"/>
</dbReference>
<evidence type="ECO:0000313" key="2">
    <source>
        <dbReference type="EMBL" id="GLB43642.1"/>
    </source>
</evidence>
<protein>
    <recommendedName>
        <fullName evidence="1">F-box domain-containing protein</fullName>
    </recommendedName>
</protein>
<accession>A0A9P3PVE4</accession>
<evidence type="ECO:0000259" key="1">
    <source>
        <dbReference type="PROSITE" id="PS50181"/>
    </source>
</evidence>
<sequence>MAPATDSPPSLSTLPAELLHDIIQLTETPDLVSLCQTTRSLQAAATWSLYRKIRLSDASKAVRCFQTIIARPEAALAVRHMELRFPRTDFLSSFFKLAAAAIRCTTLVDHLDLSRAGPVLKYLDEVPLKHLKRCVMPYSPDMFFFLDRHKHITWLAMEPDRFSVRAARQGVRVPQIHLSELSSLVTLSSMVQLLGPLPALKEADIYWEIEGNAGTIVPLLAASTTLRRLSCMTSVTNLGLIAALATHLPHVAELRFRLDSPYPAYKDEINAFLDTLERYLPSFHSLTHIQVKLPVEELRAESAFSFEEVEEEFETAIRWGKLCPKLETCRLITGVCWGRTVTGDYWLPPARSNKAERMAWALAVRKYSSMDADDLFALQICPPAATTRPN</sequence>
<reference evidence="2" key="1">
    <citation type="submission" date="2022-07" db="EMBL/GenBank/DDBJ databases">
        <title>The genome of Lyophyllum shimeji provides insight into the initial evolution of ectomycorrhizal fungal genome.</title>
        <authorList>
            <person name="Kobayashi Y."/>
            <person name="Shibata T."/>
            <person name="Hirakawa H."/>
            <person name="Shigenobu S."/>
            <person name="Nishiyama T."/>
            <person name="Yamada A."/>
            <person name="Hasebe M."/>
            <person name="Kawaguchi M."/>
        </authorList>
    </citation>
    <scope>NUCLEOTIDE SEQUENCE</scope>
    <source>
        <strain evidence="2">AT787</strain>
    </source>
</reference>
<dbReference type="PROSITE" id="PS50181">
    <property type="entry name" value="FBOX"/>
    <property type="match status" value="1"/>
</dbReference>
<comment type="caution">
    <text evidence="2">The sequence shown here is derived from an EMBL/GenBank/DDBJ whole genome shotgun (WGS) entry which is preliminary data.</text>
</comment>
<proteinExistence type="predicted"/>
<feature type="domain" description="F-box" evidence="1">
    <location>
        <begin position="8"/>
        <end position="53"/>
    </location>
</feature>
<dbReference type="SUPFAM" id="SSF81383">
    <property type="entry name" value="F-box domain"/>
    <property type="match status" value="1"/>
</dbReference>
<organism evidence="2 3">
    <name type="scientific">Lyophyllum shimeji</name>
    <name type="common">Hon-shimeji</name>
    <name type="synonym">Tricholoma shimeji</name>
    <dbReference type="NCBI Taxonomy" id="47721"/>
    <lineage>
        <taxon>Eukaryota</taxon>
        <taxon>Fungi</taxon>
        <taxon>Dikarya</taxon>
        <taxon>Basidiomycota</taxon>
        <taxon>Agaricomycotina</taxon>
        <taxon>Agaricomycetes</taxon>
        <taxon>Agaricomycetidae</taxon>
        <taxon>Agaricales</taxon>
        <taxon>Tricholomatineae</taxon>
        <taxon>Lyophyllaceae</taxon>
        <taxon>Lyophyllum</taxon>
    </lineage>
</organism>
<dbReference type="AlphaFoldDB" id="A0A9P3PVE4"/>
<dbReference type="EMBL" id="BRPK01000014">
    <property type="protein sequence ID" value="GLB43642.1"/>
    <property type="molecule type" value="Genomic_DNA"/>
</dbReference>
<dbReference type="Proteomes" id="UP001063166">
    <property type="component" value="Unassembled WGS sequence"/>
</dbReference>
<evidence type="ECO:0000313" key="3">
    <source>
        <dbReference type="Proteomes" id="UP001063166"/>
    </source>
</evidence>